<evidence type="ECO:0000313" key="2">
    <source>
        <dbReference type="EMBL" id="WOT05767.1"/>
    </source>
</evidence>
<protein>
    <recommendedName>
        <fullName evidence="4">Nuclear transport factor 2 family protein</fullName>
    </recommendedName>
</protein>
<keyword evidence="3" id="KW-1185">Reference proteome</keyword>
<sequence>MKIKMFFALPLLLLTSATAATDKADFLGFFESYQSLQKNYDTSITKLYSDSADITGIRLMPDGTRKEVNLAGSQWKEVIINVMPVAQKRGDISEFSQVEIEVTGQQARVSANRYATIKCFEDTDYFMIIEKNDHELKIIKEYMTSPVVSGCEVDENPQLSRSLSYAAQELNKVLPVMADQDSKLVKASSEGTTFIYHYVLVDYLAEEILIDDMKEALTPLLVEQTCTIPSIRPIVEQGGKVRYEYSSKNNVYLLGITVDGSFCA</sequence>
<name>A0ABZ0JZM2_9GAMM</name>
<gene>
    <name evidence="2" type="ORF">RGE70_02755</name>
</gene>
<reference evidence="2 3" key="1">
    <citation type="submission" date="2023-10" db="EMBL/GenBank/DDBJ databases">
        <title>Complete genome sequence of Shewanella sp. DAU334.</title>
        <authorList>
            <person name="Lee Y.-S."/>
            <person name="Jeong H.-R."/>
            <person name="Hwang E.-J."/>
            <person name="Choi Y.-L."/>
            <person name="Kim G.-D."/>
        </authorList>
    </citation>
    <scope>NUCLEOTIDE SEQUENCE [LARGE SCALE GENOMIC DNA]</scope>
    <source>
        <strain evidence="2 3">DAU334</strain>
    </source>
</reference>
<dbReference type="Proteomes" id="UP001529491">
    <property type="component" value="Chromosome"/>
</dbReference>
<evidence type="ECO:0008006" key="4">
    <source>
        <dbReference type="Google" id="ProtNLM"/>
    </source>
</evidence>
<feature type="signal peptide" evidence="1">
    <location>
        <begin position="1"/>
        <end position="19"/>
    </location>
</feature>
<dbReference type="Gene3D" id="3.30.300.250">
    <property type="match status" value="1"/>
</dbReference>
<evidence type="ECO:0000313" key="3">
    <source>
        <dbReference type="Proteomes" id="UP001529491"/>
    </source>
</evidence>
<keyword evidence="1" id="KW-0732">Signal</keyword>
<feature type="chain" id="PRO_5047471101" description="Nuclear transport factor 2 family protein" evidence="1">
    <location>
        <begin position="20"/>
        <end position="264"/>
    </location>
</feature>
<proteinExistence type="predicted"/>
<dbReference type="RefSeq" id="WP_310470029.1">
    <property type="nucleotide sequence ID" value="NZ_CP136522.1"/>
</dbReference>
<evidence type="ECO:0000256" key="1">
    <source>
        <dbReference type="SAM" id="SignalP"/>
    </source>
</evidence>
<organism evidence="2 3">
    <name type="scientific">Shewanella youngdeokensis</name>
    <dbReference type="NCBI Taxonomy" id="2999068"/>
    <lineage>
        <taxon>Bacteria</taxon>
        <taxon>Pseudomonadati</taxon>
        <taxon>Pseudomonadota</taxon>
        <taxon>Gammaproteobacteria</taxon>
        <taxon>Alteromonadales</taxon>
        <taxon>Shewanellaceae</taxon>
        <taxon>Shewanella</taxon>
    </lineage>
</organism>
<accession>A0ABZ0JZM2</accession>
<dbReference type="EMBL" id="CP136522">
    <property type="protein sequence ID" value="WOT05767.1"/>
    <property type="molecule type" value="Genomic_DNA"/>
</dbReference>